<gene>
    <name evidence="3" type="ORF">B0A72_02690</name>
    <name evidence="4" type="ORF">SAMN05444387_3243</name>
</gene>
<evidence type="ECO:0000313" key="3">
    <source>
        <dbReference type="EMBL" id="OXB07791.1"/>
    </source>
</evidence>
<evidence type="ECO:0000259" key="2">
    <source>
        <dbReference type="Pfam" id="PF18476"/>
    </source>
</evidence>
<feature type="coiled-coil region" evidence="1">
    <location>
        <begin position="127"/>
        <end position="154"/>
    </location>
</feature>
<dbReference type="AlphaFoldDB" id="A0AB36P6I8"/>
<proteinExistence type="predicted"/>
<reference evidence="3 6" key="1">
    <citation type="submission" date="2016-11" db="EMBL/GenBank/DDBJ databases">
        <title>Whole genomes of Flavobacteriaceae.</title>
        <authorList>
            <person name="Stine C."/>
            <person name="Li C."/>
            <person name="Tadesse D."/>
        </authorList>
    </citation>
    <scope>NUCLEOTIDE SEQUENCE [LARGE SCALE GENOMIC DNA]</scope>
    <source>
        <strain evidence="3 6">ATCC 19366</strain>
    </source>
</reference>
<keyword evidence="1" id="KW-0175">Coiled coil</keyword>
<keyword evidence="5" id="KW-1185">Reference proteome</keyword>
<dbReference type="RefSeq" id="WP_073396313.1">
    <property type="nucleotide sequence ID" value="NZ_FRBX01000004.1"/>
</dbReference>
<accession>A0AB36P6I8</accession>
<dbReference type="EMBL" id="FRBX01000004">
    <property type="protein sequence ID" value="SHM80646.1"/>
    <property type="molecule type" value="Genomic_DNA"/>
</dbReference>
<evidence type="ECO:0000313" key="4">
    <source>
        <dbReference type="EMBL" id="SHM80646.1"/>
    </source>
</evidence>
<dbReference type="Proteomes" id="UP000198431">
    <property type="component" value="Unassembled WGS sequence"/>
</dbReference>
<comment type="caution">
    <text evidence="3">The sequence shown here is derived from an EMBL/GenBank/DDBJ whole genome shotgun (WGS) entry which is preliminary data.</text>
</comment>
<sequence length="559" mass="65626">MDEEKIKLYQIDKEKEVRLWETAVFVFDSSALLDFYYLPTKTRENIYSETFTHLEKRLWIPAHVEYEFLKNREKIIPKPISERYKDLKDEICKVKPSFTKEIQKRVDDISRQTLKDDKHPHIEQTHIVEIKAQIESFEKELKKFEDNILLQIKDAEQEILNVRLDDDVLKAIKLHFSVGKEYSYEKIIEISVEGKHRYEFKIPPGYGDHFKGEKKGTQIFGDLIIWKQILEYSKENGTPIIFITNDIKKDEDWCYLDKKNGEDRILAPREELIKEIYDFSKTEFWMYNLPQFLFHAKEYLKSNIPEQTIQYISQYVNTKSVKGNYLKFKCDNCGKIHSYHKSEFDLDFEIIETTQRSMGAENHYQALESFECECGNEISASFELWEYPVGAHNNDSVEIEGGELIETFYFTIDFFEDDYHEDFVSCEECDGNKDGVGNYVHNWGKHEIENEFPHNHVNGKYSTVISGSCDWCSTLHIRCPKCHSVNSFPESSSNEKKECEGGCGLFFKREAEYSSDGFSEYTLKLIDDRLAACGSCGNEFVDVEGNSICENCEEDYNDK</sequence>
<name>A0AB36P6I8_9FLAO</name>
<dbReference type="EMBL" id="MUHB01000003">
    <property type="protein sequence ID" value="OXB07791.1"/>
    <property type="molecule type" value="Genomic_DNA"/>
</dbReference>
<reference evidence="4 5" key="2">
    <citation type="submission" date="2016-11" db="EMBL/GenBank/DDBJ databases">
        <authorList>
            <person name="Varghese N."/>
            <person name="Submissions S."/>
        </authorList>
    </citation>
    <scope>NUCLEOTIDE SEQUENCE [LARGE SCALE GENOMIC DNA]</scope>
    <source>
        <strain evidence="4 5">DSM 6368</strain>
    </source>
</reference>
<dbReference type="Pfam" id="PF18476">
    <property type="entry name" value="PIN_8"/>
    <property type="match status" value="1"/>
</dbReference>
<organism evidence="3 6">
    <name type="scientific">Flavobacterium pectinovorum</name>
    <dbReference type="NCBI Taxonomy" id="29533"/>
    <lineage>
        <taxon>Bacteria</taxon>
        <taxon>Pseudomonadati</taxon>
        <taxon>Bacteroidota</taxon>
        <taxon>Flavobacteriia</taxon>
        <taxon>Flavobacteriales</taxon>
        <taxon>Flavobacteriaceae</taxon>
        <taxon>Flavobacterium</taxon>
    </lineage>
</organism>
<evidence type="ECO:0000313" key="5">
    <source>
        <dbReference type="Proteomes" id="UP000184216"/>
    </source>
</evidence>
<evidence type="ECO:0000256" key="1">
    <source>
        <dbReference type="SAM" id="Coils"/>
    </source>
</evidence>
<protein>
    <recommendedName>
        <fullName evidence="2">PIN like domain-containing protein</fullName>
    </recommendedName>
</protein>
<evidence type="ECO:0000313" key="6">
    <source>
        <dbReference type="Proteomes" id="UP000198431"/>
    </source>
</evidence>
<dbReference type="Proteomes" id="UP000184216">
    <property type="component" value="Unassembled WGS sequence"/>
</dbReference>
<dbReference type="InterPro" id="IPR041578">
    <property type="entry name" value="PIN_8"/>
</dbReference>
<feature type="domain" description="PIN like" evidence="2">
    <location>
        <begin position="24"/>
        <end position="272"/>
    </location>
</feature>